<proteinExistence type="inferred from homology"/>
<organism evidence="9 10">
    <name type="scientific">Youxingia wuxianensis</name>
    <dbReference type="NCBI Taxonomy" id="2763678"/>
    <lineage>
        <taxon>Bacteria</taxon>
        <taxon>Bacillati</taxon>
        <taxon>Bacillota</taxon>
        <taxon>Clostridia</taxon>
        <taxon>Eubacteriales</taxon>
        <taxon>Oscillospiraceae</taxon>
        <taxon>Youxingia</taxon>
    </lineage>
</organism>
<dbReference type="GO" id="GO:0006302">
    <property type="term" value="P:double-strand break repair"/>
    <property type="evidence" value="ECO:0007669"/>
    <property type="project" value="TreeGrafter"/>
</dbReference>
<accession>A0A926EN88</accession>
<evidence type="ECO:0000256" key="6">
    <source>
        <dbReference type="ARBA" id="ARBA00033409"/>
    </source>
</evidence>
<dbReference type="PANTHER" id="PTHR33991">
    <property type="entry name" value="DNA REPAIR PROTEIN RECO"/>
    <property type="match status" value="1"/>
</dbReference>
<comment type="function">
    <text evidence="7">Involved in DNA repair and RecF pathway recombination.</text>
</comment>
<dbReference type="SUPFAM" id="SSF50249">
    <property type="entry name" value="Nucleic acid-binding proteins"/>
    <property type="match status" value="1"/>
</dbReference>
<dbReference type="PANTHER" id="PTHR33991:SF1">
    <property type="entry name" value="DNA REPAIR PROTEIN RECO"/>
    <property type="match status" value="1"/>
</dbReference>
<evidence type="ECO:0000313" key="10">
    <source>
        <dbReference type="Proteomes" id="UP000623678"/>
    </source>
</evidence>
<evidence type="ECO:0000256" key="7">
    <source>
        <dbReference type="HAMAP-Rule" id="MF_00201"/>
    </source>
</evidence>
<dbReference type="EMBL" id="JACRTD010000003">
    <property type="protein sequence ID" value="MBC8585038.1"/>
    <property type="molecule type" value="Genomic_DNA"/>
</dbReference>
<comment type="similarity">
    <text evidence="1 7">Belongs to the RecO family.</text>
</comment>
<evidence type="ECO:0000256" key="2">
    <source>
        <dbReference type="ARBA" id="ARBA00021310"/>
    </source>
</evidence>
<dbReference type="Pfam" id="PF02565">
    <property type="entry name" value="RecO_C"/>
    <property type="match status" value="1"/>
</dbReference>
<sequence>MHITTDGIVLRERAIEDEDSILTLLTKDRGVISAYARGARKLRGNLRVSSELLSYSCFVLFSNKEKYSVDKADLNNVFMKVRGDILKLSLASYLCQLTGEVAPREENAQEYLRLLLNSLYFLDSDKRTCEFIKPLYELRIMTMAGYMPNLVACCECASFEKAEMYFLPLTSQLICGDCVKNLPENQIKYLLNPGVLAAMRHIIYAGDEKLFNFTLSSPLLKQLNQISQEYIKCHLEKKFDTLDFYLTMSD</sequence>
<name>A0A926EN88_9FIRM</name>
<evidence type="ECO:0000313" key="9">
    <source>
        <dbReference type="EMBL" id="MBC8585038.1"/>
    </source>
</evidence>
<evidence type="ECO:0000259" key="8">
    <source>
        <dbReference type="Pfam" id="PF11967"/>
    </source>
</evidence>
<evidence type="ECO:0000256" key="4">
    <source>
        <dbReference type="ARBA" id="ARBA00023172"/>
    </source>
</evidence>
<dbReference type="HAMAP" id="MF_00201">
    <property type="entry name" value="RecO"/>
    <property type="match status" value="1"/>
</dbReference>
<dbReference type="Proteomes" id="UP000623678">
    <property type="component" value="Unassembled WGS sequence"/>
</dbReference>
<reference evidence="9" key="1">
    <citation type="submission" date="2020-08" db="EMBL/GenBank/DDBJ databases">
        <title>Genome public.</title>
        <authorList>
            <person name="Liu C."/>
            <person name="Sun Q."/>
        </authorList>
    </citation>
    <scope>NUCLEOTIDE SEQUENCE</scope>
    <source>
        <strain evidence="9">NSJ-64</strain>
    </source>
</reference>
<keyword evidence="5 7" id="KW-0234">DNA repair</keyword>
<dbReference type="InterPro" id="IPR022572">
    <property type="entry name" value="DNA_rep/recomb_RecO_N"/>
</dbReference>
<comment type="caution">
    <text evidence="9">The sequence shown here is derived from an EMBL/GenBank/DDBJ whole genome shotgun (WGS) entry which is preliminary data.</text>
</comment>
<dbReference type="SUPFAM" id="SSF57863">
    <property type="entry name" value="ArfGap/RecO-like zinc finger"/>
    <property type="match status" value="1"/>
</dbReference>
<keyword evidence="3 7" id="KW-0227">DNA damage</keyword>
<dbReference type="Pfam" id="PF11967">
    <property type="entry name" value="RecO_N"/>
    <property type="match status" value="1"/>
</dbReference>
<dbReference type="InterPro" id="IPR037278">
    <property type="entry name" value="ARFGAP/RecO"/>
</dbReference>
<keyword evidence="10" id="KW-1185">Reference proteome</keyword>
<evidence type="ECO:0000256" key="1">
    <source>
        <dbReference type="ARBA" id="ARBA00007452"/>
    </source>
</evidence>
<evidence type="ECO:0000256" key="3">
    <source>
        <dbReference type="ARBA" id="ARBA00022763"/>
    </source>
</evidence>
<dbReference type="AlphaFoldDB" id="A0A926EN88"/>
<protein>
    <recommendedName>
        <fullName evidence="2 7">DNA repair protein RecO</fullName>
    </recommendedName>
    <alternativeName>
        <fullName evidence="6 7">Recombination protein O</fullName>
    </alternativeName>
</protein>
<dbReference type="InterPro" id="IPR003717">
    <property type="entry name" value="RecO"/>
</dbReference>
<gene>
    <name evidence="7 9" type="primary">recO</name>
    <name evidence="9" type="ORF">H8705_05515</name>
</gene>
<keyword evidence="4 7" id="KW-0233">DNA recombination</keyword>
<dbReference type="InterPro" id="IPR012340">
    <property type="entry name" value="NA-bd_OB-fold"/>
</dbReference>
<dbReference type="InterPro" id="IPR042242">
    <property type="entry name" value="RecO_C"/>
</dbReference>
<feature type="domain" description="DNA replication/recombination mediator RecO N-terminal" evidence="8">
    <location>
        <begin position="1"/>
        <end position="74"/>
    </location>
</feature>
<dbReference type="Gene3D" id="6.20.220.20">
    <property type="entry name" value="Recombination protein O, zinc-binding domain"/>
    <property type="match status" value="1"/>
</dbReference>
<dbReference type="Gene3D" id="2.40.50.140">
    <property type="entry name" value="Nucleic acid-binding proteins"/>
    <property type="match status" value="1"/>
</dbReference>
<dbReference type="GO" id="GO:0006310">
    <property type="term" value="P:DNA recombination"/>
    <property type="evidence" value="ECO:0007669"/>
    <property type="project" value="UniProtKB-UniRule"/>
</dbReference>
<evidence type="ECO:0000256" key="5">
    <source>
        <dbReference type="ARBA" id="ARBA00023204"/>
    </source>
</evidence>
<dbReference type="RefSeq" id="WP_262394819.1">
    <property type="nucleotide sequence ID" value="NZ_JACRTD010000003.1"/>
</dbReference>
<dbReference type="Gene3D" id="1.20.1440.120">
    <property type="entry name" value="Recombination protein O, C-terminal domain"/>
    <property type="match status" value="1"/>
</dbReference>
<dbReference type="NCBIfam" id="TIGR00613">
    <property type="entry name" value="reco"/>
    <property type="match status" value="1"/>
</dbReference>
<dbReference type="GO" id="GO:0043590">
    <property type="term" value="C:bacterial nucleoid"/>
    <property type="evidence" value="ECO:0007669"/>
    <property type="project" value="TreeGrafter"/>
</dbReference>